<feature type="transmembrane region" description="Helical" evidence="1">
    <location>
        <begin position="250"/>
        <end position="275"/>
    </location>
</feature>
<keyword evidence="1" id="KW-1133">Transmembrane helix</keyword>
<evidence type="ECO:0000313" key="4">
    <source>
        <dbReference type="Proteomes" id="UP000813461"/>
    </source>
</evidence>
<sequence length="332" mass="36382">MILRKPSWFALLTLSQNVIAQIAPEITTVAPGYNLIAKLPCVGCPYMYQDTSAGQNGPWKTREDGNALLLNISLPFDSAYLSINHGHLLSSSNSMPIIHAPQVLFDTSISELSRLVESDQLDAPGGAFFGLSYVYSLQRLAKSEAVLFQFDVLQLWTKLPSSEFTFQLRSDEQKLLEIVLLPRPVLSPGDSGHAFEIVRAELVLRSKTTRAENAQTMNFDEHDSHGKIGTPSHLLSTTSESLLEHITSGVWSLFIFILALIGLFVVLCLFCIFGCGCGADEYEKAQTGKKRGSRRQGSWSGNDLEKAKGRFLSAEELGIRSAGRVVGVGKSD</sequence>
<dbReference type="EMBL" id="JAGMVJ010000003">
    <property type="protein sequence ID" value="KAH7092170.1"/>
    <property type="molecule type" value="Genomic_DNA"/>
</dbReference>
<feature type="chain" id="PRO_5035457497" evidence="2">
    <location>
        <begin position="21"/>
        <end position="332"/>
    </location>
</feature>
<dbReference type="AlphaFoldDB" id="A0A8K0RDK6"/>
<evidence type="ECO:0000256" key="2">
    <source>
        <dbReference type="SAM" id="SignalP"/>
    </source>
</evidence>
<gene>
    <name evidence="3" type="ORF">FB567DRAFT_232706</name>
</gene>
<proteinExistence type="predicted"/>
<evidence type="ECO:0000256" key="1">
    <source>
        <dbReference type="SAM" id="Phobius"/>
    </source>
</evidence>
<keyword evidence="2" id="KW-0732">Signal</keyword>
<protein>
    <submittedName>
        <fullName evidence="3">Uncharacterized protein</fullName>
    </submittedName>
</protein>
<keyword evidence="1" id="KW-0812">Transmembrane</keyword>
<feature type="signal peptide" evidence="2">
    <location>
        <begin position="1"/>
        <end position="20"/>
    </location>
</feature>
<organism evidence="3 4">
    <name type="scientific">Paraphoma chrysanthemicola</name>
    <dbReference type="NCBI Taxonomy" id="798071"/>
    <lineage>
        <taxon>Eukaryota</taxon>
        <taxon>Fungi</taxon>
        <taxon>Dikarya</taxon>
        <taxon>Ascomycota</taxon>
        <taxon>Pezizomycotina</taxon>
        <taxon>Dothideomycetes</taxon>
        <taxon>Pleosporomycetidae</taxon>
        <taxon>Pleosporales</taxon>
        <taxon>Pleosporineae</taxon>
        <taxon>Phaeosphaeriaceae</taxon>
        <taxon>Paraphoma</taxon>
    </lineage>
</organism>
<dbReference type="OrthoDB" id="3791536at2759"/>
<evidence type="ECO:0000313" key="3">
    <source>
        <dbReference type="EMBL" id="KAH7092170.1"/>
    </source>
</evidence>
<keyword evidence="1" id="KW-0472">Membrane</keyword>
<accession>A0A8K0RDK6</accession>
<keyword evidence="4" id="KW-1185">Reference proteome</keyword>
<comment type="caution">
    <text evidence="3">The sequence shown here is derived from an EMBL/GenBank/DDBJ whole genome shotgun (WGS) entry which is preliminary data.</text>
</comment>
<dbReference type="Proteomes" id="UP000813461">
    <property type="component" value="Unassembled WGS sequence"/>
</dbReference>
<name>A0A8K0RDK6_9PLEO</name>
<reference evidence="3" key="1">
    <citation type="journal article" date="2021" name="Nat. Commun.">
        <title>Genetic determinants of endophytism in the Arabidopsis root mycobiome.</title>
        <authorList>
            <person name="Mesny F."/>
            <person name="Miyauchi S."/>
            <person name="Thiergart T."/>
            <person name="Pickel B."/>
            <person name="Atanasova L."/>
            <person name="Karlsson M."/>
            <person name="Huettel B."/>
            <person name="Barry K.W."/>
            <person name="Haridas S."/>
            <person name="Chen C."/>
            <person name="Bauer D."/>
            <person name="Andreopoulos W."/>
            <person name="Pangilinan J."/>
            <person name="LaButti K."/>
            <person name="Riley R."/>
            <person name="Lipzen A."/>
            <person name="Clum A."/>
            <person name="Drula E."/>
            <person name="Henrissat B."/>
            <person name="Kohler A."/>
            <person name="Grigoriev I.V."/>
            <person name="Martin F.M."/>
            <person name="Hacquard S."/>
        </authorList>
    </citation>
    <scope>NUCLEOTIDE SEQUENCE</scope>
    <source>
        <strain evidence="3">MPI-SDFR-AT-0120</strain>
    </source>
</reference>